<keyword evidence="3" id="KW-1185">Reference proteome</keyword>
<proteinExistence type="predicted"/>
<evidence type="ECO:0000313" key="2">
    <source>
        <dbReference type="EMBL" id="OQE07903.1"/>
    </source>
</evidence>
<evidence type="ECO:0000313" key="3">
    <source>
        <dbReference type="Proteomes" id="UP000191342"/>
    </source>
</evidence>
<dbReference type="OrthoDB" id="4345330at2759"/>
<name>A0A1V6S2Q0_9EURO</name>
<feature type="compositionally biased region" description="Low complexity" evidence="1">
    <location>
        <begin position="75"/>
        <end position="84"/>
    </location>
</feature>
<accession>A0A1V6S2Q0</accession>
<dbReference type="Proteomes" id="UP000191342">
    <property type="component" value="Unassembled WGS sequence"/>
</dbReference>
<dbReference type="EMBL" id="MLQL01000149">
    <property type="protein sequence ID" value="OQE07903.1"/>
    <property type="molecule type" value="Genomic_DNA"/>
</dbReference>
<evidence type="ECO:0000256" key="1">
    <source>
        <dbReference type="SAM" id="MobiDB-lite"/>
    </source>
</evidence>
<protein>
    <submittedName>
        <fullName evidence="2">Uncharacterized protein</fullName>
    </submittedName>
</protein>
<feature type="region of interest" description="Disordered" evidence="1">
    <location>
        <begin position="21"/>
        <end position="94"/>
    </location>
</feature>
<dbReference type="AlphaFoldDB" id="A0A1V6S2Q0"/>
<gene>
    <name evidence="2" type="ORF">PENFLA_c149G11000</name>
</gene>
<feature type="compositionally biased region" description="Acidic residues" evidence="1">
    <location>
        <begin position="33"/>
        <end position="44"/>
    </location>
</feature>
<reference evidence="3" key="1">
    <citation type="journal article" date="2017" name="Nat. Microbiol.">
        <title>Global analysis of biosynthetic gene clusters reveals vast potential of secondary metabolite production in Penicillium species.</title>
        <authorList>
            <person name="Nielsen J.C."/>
            <person name="Grijseels S."/>
            <person name="Prigent S."/>
            <person name="Ji B."/>
            <person name="Dainat J."/>
            <person name="Nielsen K.F."/>
            <person name="Frisvad J.C."/>
            <person name="Workman M."/>
            <person name="Nielsen J."/>
        </authorList>
    </citation>
    <scope>NUCLEOTIDE SEQUENCE [LARGE SCALE GENOMIC DNA]</scope>
    <source>
        <strain evidence="3">IBT 14082</strain>
    </source>
</reference>
<sequence>MEVDPEGWRLGSRQRAANNIQRLDSVSVKQELDSEDDEDNDLFVDDSSPNARNASGQNTSGQDTSGQNTSGQDGNGPNNNGLNNDIRSQNRPPPKLSRFYKRWLRRAGIPETDFNSLNDEYIGRFEAAAYVYMDELRKQGYVVEDVECLDASGIKYV</sequence>
<comment type="caution">
    <text evidence="2">The sequence shown here is derived from an EMBL/GenBank/DDBJ whole genome shotgun (WGS) entry which is preliminary data.</text>
</comment>
<feature type="compositionally biased region" description="Polar residues" evidence="1">
    <location>
        <begin position="49"/>
        <end position="72"/>
    </location>
</feature>
<organism evidence="2 3">
    <name type="scientific">Penicillium flavigenum</name>
    <dbReference type="NCBI Taxonomy" id="254877"/>
    <lineage>
        <taxon>Eukaryota</taxon>
        <taxon>Fungi</taxon>
        <taxon>Dikarya</taxon>
        <taxon>Ascomycota</taxon>
        <taxon>Pezizomycotina</taxon>
        <taxon>Eurotiomycetes</taxon>
        <taxon>Eurotiomycetidae</taxon>
        <taxon>Eurotiales</taxon>
        <taxon>Aspergillaceae</taxon>
        <taxon>Penicillium</taxon>
    </lineage>
</organism>